<dbReference type="Pfam" id="PF00208">
    <property type="entry name" value="ELFV_dehydrog"/>
    <property type="match status" value="1"/>
</dbReference>
<dbReference type="RefSeq" id="WP_241057604.1">
    <property type="nucleotide sequence ID" value="NZ_JAKWJU010000002.1"/>
</dbReference>
<keyword evidence="2" id="KW-0560">Oxidoreductase</keyword>
<sequence length="494" mass="52601">MTHSAVETPLQVFEHEPFLQVTWRDSMTPARGFVVIDQLVTGIATGGLRMRPGCTVGEVAELAREMTLKMGAFGIHVGGAKGGIDFDPTDPRADEVRERFLEGVRPLLERFWVTAGDLGTQQEQLDQAFQRVGIGDTSFHAAVVRSDDEAEVRSRIQQAFTTRTEGLLLSELIGGYGVAEAALAALEHREIPAATASAVVQGFGAMGGSTALYLAHAGVKIVGVTDAQGMIVNESRGLDVELLLSARRTGGVIDRSLLREDDVEAPGDEWLGMDVDVLVPAAVGHTITADNCDRIRGQFVVEAANVPTTPEAEQRLLERGITVVPDFIANTGAAAGAWWVILGEVVSPSGACSRLSAQMRPLVRDLLSRADESGMSMRTEGIKFACDNSQHMISEYGGAVAFRDLFPAVPQGQQFTVGDADRDQEREAQPEEAVVAEVEAAVVEAVENVVHPPNGALPEGADLVESPLENGRRPAAAFPAYYPGPADESASGQP</sequence>
<dbReference type="InterPro" id="IPR006096">
    <property type="entry name" value="Glu/Leu/Phe/Val/Trp_DH_C"/>
</dbReference>
<evidence type="ECO:0000256" key="1">
    <source>
        <dbReference type="ARBA" id="ARBA00006382"/>
    </source>
</evidence>
<feature type="domain" description="Glutamate/phenylalanine/leucine/valine/L-tryptophan dehydrogenase C-terminal" evidence="4">
    <location>
        <begin position="170"/>
        <end position="397"/>
    </location>
</feature>
<dbReference type="PANTHER" id="PTHR11606">
    <property type="entry name" value="GLUTAMATE DEHYDROGENASE"/>
    <property type="match status" value="1"/>
</dbReference>
<dbReference type="InterPro" id="IPR046346">
    <property type="entry name" value="Aminoacid_DH-like_N_sf"/>
</dbReference>
<reference evidence="5" key="2">
    <citation type="journal article" date="2023" name="Int. J. Syst. Evol. Microbiol.">
        <title>Streptomyces marispadix sp. nov., isolated from marine beach sediment of the Northern Coast of Portugal.</title>
        <authorList>
            <person name="dos Santos J.D.N."/>
            <person name="Vitorino I.R."/>
            <person name="Kallscheuer N."/>
            <person name="Srivastava A."/>
            <person name="Krautwurst S."/>
            <person name="Marz M."/>
            <person name="Jogler C."/>
            <person name="Lobo Da Cunha A."/>
            <person name="Catita J."/>
            <person name="Goncalves H."/>
            <person name="Gonzalez I."/>
            <person name="Reyes F."/>
            <person name="Lage O.M."/>
        </authorList>
    </citation>
    <scope>NUCLEOTIDE SEQUENCE</scope>
    <source>
        <strain evidence="5">M600PL45_2</strain>
    </source>
</reference>
<dbReference type="Proteomes" id="UP001166784">
    <property type="component" value="Unassembled WGS sequence"/>
</dbReference>
<dbReference type="PROSITE" id="PS00074">
    <property type="entry name" value="GLFV_DEHYDROGENASE"/>
    <property type="match status" value="1"/>
</dbReference>
<dbReference type="Gene3D" id="3.40.50.720">
    <property type="entry name" value="NAD(P)-binding Rossmann-like Domain"/>
    <property type="match status" value="1"/>
</dbReference>
<reference evidence="5" key="1">
    <citation type="submission" date="2022-03" db="EMBL/GenBank/DDBJ databases">
        <authorList>
            <person name="Santos J.D.N."/>
            <person name="Kallscheuer N."/>
            <person name="Jogler C."/>
            <person name="Lage O.M."/>
        </authorList>
    </citation>
    <scope>NUCLEOTIDE SEQUENCE</scope>
    <source>
        <strain evidence="5">M600PL45_2</strain>
    </source>
</reference>
<comment type="similarity">
    <text evidence="1">Belongs to the Glu/Leu/Phe/Val dehydrogenases family.</text>
</comment>
<evidence type="ECO:0000259" key="4">
    <source>
        <dbReference type="SMART" id="SM00839"/>
    </source>
</evidence>
<evidence type="ECO:0000313" key="5">
    <source>
        <dbReference type="EMBL" id="MCH6159652.1"/>
    </source>
</evidence>
<dbReference type="Pfam" id="PF02812">
    <property type="entry name" value="ELFV_dehydrog_N"/>
    <property type="match status" value="1"/>
</dbReference>
<evidence type="ECO:0000256" key="2">
    <source>
        <dbReference type="ARBA" id="ARBA00023002"/>
    </source>
</evidence>
<dbReference type="SUPFAM" id="SSF51735">
    <property type="entry name" value="NAD(P)-binding Rossmann-fold domains"/>
    <property type="match status" value="1"/>
</dbReference>
<comment type="caution">
    <text evidence="5">The sequence shown here is derived from an EMBL/GenBank/DDBJ whole genome shotgun (WGS) entry which is preliminary data.</text>
</comment>
<dbReference type="SUPFAM" id="SSF53223">
    <property type="entry name" value="Aminoacid dehydrogenase-like, N-terminal domain"/>
    <property type="match status" value="1"/>
</dbReference>
<name>A0ABS9STR2_9ACTN</name>
<feature type="region of interest" description="Disordered" evidence="3">
    <location>
        <begin position="453"/>
        <end position="494"/>
    </location>
</feature>
<keyword evidence="6" id="KW-1185">Reference proteome</keyword>
<dbReference type="SMART" id="SM00839">
    <property type="entry name" value="ELFV_dehydrog"/>
    <property type="match status" value="1"/>
</dbReference>
<dbReference type="InterPro" id="IPR033524">
    <property type="entry name" value="Glu/Leu/Phe/Val_DH_AS"/>
</dbReference>
<feature type="compositionally biased region" description="Low complexity" evidence="3">
    <location>
        <begin position="473"/>
        <end position="486"/>
    </location>
</feature>
<proteinExistence type="inferred from homology"/>
<dbReference type="EMBL" id="JAKWJU010000002">
    <property type="protein sequence ID" value="MCH6159652.1"/>
    <property type="molecule type" value="Genomic_DNA"/>
</dbReference>
<evidence type="ECO:0000256" key="3">
    <source>
        <dbReference type="SAM" id="MobiDB-lite"/>
    </source>
</evidence>
<accession>A0ABS9STR2</accession>
<dbReference type="InterPro" id="IPR006097">
    <property type="entry name" value="Glu/Leu/Phe/Val/Trp_DH_dimer"/>
</dbReference>
<evidence type="ECO:0000313" key="6">
    <source>
        <dbReference type="Proteomes" id="UP001166784"/>
    </source>
</evidence>
<protein>
    <submittedName>
        <fullName evidence="5">Glutamate dehydrogenase</fullName>
    </submittedName>
</protein>
<dbReference type="PANTHER" id="PTHR11606:SF13">
    <property type="entry name" value="GLUTAMATE DEHYDROGENASE 1, MITOCHONDRIAL"/>
    <property type="match status" value="1"/>
</dbReference>
<dbReference type="InterPro" id="IPR036291">
    <property type="entry name" value="NAD(P)-bd_dom_sf"/>
</dbReference>
<gene>
    <name evidence="5" type="ORF">MMA15_04235</name>
</gene>
<dbReference type="Gene3D" id="3.40.50.10860">
    <property type="entry name" value="Leucine Dehydrogenase, chain A, domain 1"/>
    <property type="match status" value="1"/>
</dbReference>
<organism evidence="5 6">
    <name type="scientific">Streptomyces marispadix</name>
    <dbReference type="NCBI Taxonomy" id="2922868"/>
    <lineage>
        <taxon>Bacteria</taxon>
        <taxon>Bacillati</taxon>
        <taxon>Actinomycetota</taxon>
        <taxon>Actinomycetes</taxon>
        <taxon>Kitasatosporales</taxon>
        <taxon>Streptomycetaceae</taxon>
        <taxon>Streptomyces</taxon>
    </lineage>
</organism>